<proteinExistence type="predicted"/>
<dbReference type="InterPro" id="IPR026444">
    <property type="entry name" value="Secre_tail"/>
</dbReference>
<feature type="domain" description="Secretion system C-terminal sorting" evidence="1">
    <location>
        <begin position="492"/>
        <end position="572"/>
    </location>
</feature>
<dbReference type="NCBIfam" id="TIGR04183">
    <property type="entry name" value="Por_Secre_tail"/>
    <property type="match status" value="1"/>
</dbReference>
<protein>
    <recommendedName>
        <fullName evidence="1">Secretion system C-terminal sorting domain-containing protein</fullName>
    </recommendedName>
</protein>
<accession>A0A0W8FXD4</accession>
<dbReference type="Pfam" id="PF18962">
    <property type="entry name" value="Por_Secre_tail"/>
    <property type="match status" value="1"/>
</dbReference>
<dbReference type="Gene3D" id="2.60.40.10">
    <property type="entry name" value="Immunoglobulins"/>
    <property type="match status" value="1"/>
</dbReference>
<name>A0A0W8FXD4_9ZZZZ</name>
<dbReference type="InterPro" id="IPR013783">
    <property type="entry name" value="Ig-like_fold"/>
</dbReference>
<dbReference type="AlphaFoldDB" id="A0A0W8FXD4"/>
<reference evidence="2" key="1">
    <citation type="journal article" date="2015" name="Proc. Natl. Acad. Sci. U.S.A.">
        <title>Networks of energetic and metabolic interactions define dynamics in microbial communities.</title>
        <authorList>
            <person name="Embree M."/>
            <person name="Liu J.K."/>
            <person name="Al-Bassam M.M."/>
            <person name="Zengler K."/>
        </authorList>
    </citation>
    <scope>NUCLEOTIDE SEQUENCE</scope>
</reference>
<organism evidence="2">
    <name type="scientific">hydrocarbon metagenome</name>
    <dbReference type="NCBI Taxonomy" id="938273"/>
    <lineage>
        <taxon>unclassified sequences</taxon>
        <taxon>metagenomes</taxon>
        <taxon>ecological metagenomes</taxon>
    </lineage>
</organism>
<sequence length="576" mass="63142">MLWAKIKFIFSIFLIVASTTFSQLLTFNLTNEAATGCANFMNYIQPGNVTPVYAFDTFYWDESSGSSATEENMNSVSGTAGLTYESTTFTLSYYKHINVVNPNGNPTQSGERGDFRIYAGGTIIIKENDVTKLTLTNCITTNKVYWPSSLDGPDDEVTVEGSGWGTIDENNSDPDWVNEFDANGTGQVYVAYSSISPVVQNSCGSISRYNFTVSFYPSSFIRNIQKASIAATAIKEGDKHNKVSAVVDMSDINLSFDFATAVHGGQGGDKDDLYAEFRTDDPGGDAPDGVNTVGSAGYWDIGTTLEEFDTDIAFDLSSYSGISDMSNIVMLRRATSDAAWEEYPSQSISGNTITCADVTGFSQWAPGSKGGDALPVELTYFEGTATEGGVLLQWETATEVNNYGFDVERRTSSLSEWKKLGFVQGHGTTNSPKNYEFTDSELPNSDEVSYRLKQIDNDGTFAYSKTITVDLTTITSIEDEEIPTVYSLEQNYPNPFNPSTTIAFTVPSDVKRQTSDVKLIVYDILGREVATLVNQKLQSGNHEVNFNASSLSSGMYFYRIDIGNEFNSIKKMLLIK</sequence>
<evidence type="ECO:0000313" key="2">
    <source>
        <dbReference type="EMBL" id="KUG25374.1"/>
    </source>
</evidence>
<gene>
    <name evidence="2" type="ORF">ASZ90_004802</name>
</gene>
<evidence type="ECO:0000259" key="1">
    <source>
        <dbReference type="Pfam" id="PF18962"/>
    </source>
</evidence>
<dbReference type="EMBL" id="LNQE01000701">
    <property type="protein sequence ID" value="KUG25374.1"/>
    <property type="molecule type" value="Genomic_DNA"/>
</dbReference>
<comment type="caution">
    <text evidence="2">The sequence shown here is derived from an EMBL/GenBank/DDBJ whole genome shotgun (WGS) entry which is preliminary data.</text>
</comment>
<dbReference type="Gene3D" id="2.60.40.4070">
    <property type="match status" value="1"/>
</dbReference>